<gene>
    <name evidence="1" type="ORF">D7D94_04910</name>
</gene>
<dbReference type="EMBL" id="CP032550">
    <property type="protein sequence ID" value="QGU27075.1"/>
    <property type="molecule type" value="Genomic_DNA"/>
</dbReference>
<reference evidence="1 2" key="1">
    <citation type="submission" date="2018-09" db="EMBL/GenBank/DDBJ databases">
        <title>Whole genome sequencing of Microbacterium oryzae strain MB-10T.</title>
        <authorList>
            <person name="Das S.K."/>
        </authorList>
    </citation>
    <scope>NUCLEOTIDE SEQUENCE [LARGE SCALE GENOMIC DNA]</scope>
    <source>
        <strain evidence="1 2">MB-10</strain>
    </source>
</reference>
<sequence>MLTLLPTARPPLAYRVPWRVNRTDIAHPRVANRSFEPASGVRAFVHDDGSPPGSEHWGLVMPGDVHELCLCDRDLGSAIVSVAWFRLGDDEEYLWRFCV</sequence>
<evidence type="ECO:0000313" key="2">
    <source>
        <dbReference type="Proteomes" id="UP000422989"/>
    </source>
</evidence>
<organism evidence="1 2">
    <name type="scientific">Microbacterium oryzae</name>
    <dbReference type="NCBI Taxonomy" id="743009"/>
    <lineage>
        <taxon>Bacteria</taxon>
        <taxon>Bacillati</taxon>
        <taxon>Actinomycetota</taxon>
        <taxon>Actinomycetes</taxon>
        <taxon>Micrococcales</taxon>
        <taxon>Microbacteriaceae</taxon>
        <taxon>Microbacterium</taxon>
    </lineage>
</organism>
<dbReference type="RefSeq" id="WP_156241567.1">
    <property type="nucleotide sequence ID" value="NZ_BAAAZL010000006.1"/>
</dbReference>
<keyword evidence="2" id="KW-1185">Reference proteome</keyword>
<dbReference type="AlphaFoldDB" id="A0A6I6DQ39"/>
<proteinExistence type="predicted"/>
<dbReference type="Proteomes" id="UP000422989">
    <property type="component" value="Chromosome"/>
</dbReference>
<protein>
    <submittedName>
        <fullName evidence="1">Uncharacterized protein</fullName>
    </submittedName>
</protein>
<dbReference type="OrthoDB" id="5118571at2"/>
<evidence type="ECO:0000313" key="1">
    <source>
        <dbReference type="EMBL" id="QGU27075.1"/>
    </source>
</evidence>
<name>A0A6I6DQ39_9MICO</name>
<dbReference type="KEGG" id="moj:D7D94_04910"/>
<accession>A0A6I6DQ39</accession>